<sequence length="262" mass="29197">KDGQKLAYSVFDYTSNVWTIEIPKKGAVSVSKAQPVTMGNQIVEAMDISHNSQWLAYDSNLRGSMNIYKMPAAGGEAVQLTSHPRDDFVPCWSPDGERIVFHSFRQGNRDIYCMTKNGESVQALTNYPSHERSPDWSSDGSKVIFFSDKTGLNEVYAISSDETGWGEPQQLTFEGGTFPKWSPVGNSIAYISEDSLNIISYDDGKTRTLVKAQDTINFSSPKFCAWSLDGKIIYYIAQDRQSNVSIWAVPASEGEPELKIIF</sequence>
<evidence type="ECO:0000256" key="1">
    <source>
        <dbReference type="ARBA" id="ARBA00009820"/>
    </source>
</evidence>
<dbReference type="InterPro" id="IPR011659">
    <property type="entry name" value="WD40"/>
</dbReference>
<feature type="non-terminal residue" evidence="2">
    <location>
        <position position="1"/>
    </location>
</feature>
<dbReference type="AlphaFoldDB" id="X1H9V0"/>
<name>X1H9V0_9ZZZZ</name>
<organism evidence="2">
    <name type="scientific">marine sediment metagenome</name>
    <dbReference type="NCBI Taxonomy" id="412755"/>
    <lineage>
        <taxon>unclassified sequences</taxon>
        <taxon>metagenomes</taxon>
        <taxon>ecological metagenomes</taxon>
    </lineage>
</organism>
<comment type="caution">
    <text evidence="2">The sequence shown here is derived from an EMBL/GenBank/DDBJ whole genome shotgun (WGS) entry which is preliminary data.</text>
</comment>
<feature type="non-terminal residue" evidence="2">
    <location>
        <position position="262"/>
    </location>
</feature>
<dbReference type="Pfam" id="PF07676">
    <property type="entry name" value="PD40"/>
    <property type="match status" value="2"/>
</dbReference>
<comment type="similarity">
    <text evidence="1">Belongs to the TolB family.</text>
</comment>
<protein>
    <recommendedName>
        <fullName evidence="3">DUF5050 domain-containing protein</fullName>
    </recommendedName>
</protein>
<dbReference type="InterPro" id="IPR011042">
    <property type="entry name" value="6-blade_b-propeller_TolB-like"/>
</dbReference>
<reference evidence="2" key="1">
    <citation type="journal article" date="2014" name="Front. Microbiol.">
        <title>High frequency of phylogenetically diverse reductive dehalogenase-homologous genes in deep subseafloor sedimentary metagenomes.</title>
        <authorList>
            <person name="Kawai M."/>
            <person name="Futagami T."/>
            <person name="Toyoda A."/>
            <person name="Takaki Y."/>
            <person name="Nishi S."/>
            <person name="Hori S."/>
            <person name="Arai W."/>
            <person name="Tsubouchi T."/>
            <person name="Morono Y."/>
            <person name="Uchiyama I."/>
            <person name="Ito T."/>
            <person name="Fujiyama A."/>
            <person name="Inagaki F."/>
            <person name="Takami H."/>
        </authorList>
    </citation>
    <scope>NUCLEOTIDE SEQUENCE</scope>
    <source>
        <strain evidence="2">Expedition CK06-06</strain>
    </source>
</reference>
<dbReference type="SUPFAM" id="SSF69304">
    <property type="entry name" value="Tricorn protease N-terminal domain"/>
    <property type="match status" value="1"/>
</dbReference>
<evidence type="ECO:0008006" key="3">
    <source>
        <dbReference type="Google" id="ProtNLM"/>
    </source>
</evidence>
<dbReference type="Gene3D" id="2.120.10.30">
    <property type="entry name" value="TolB, C-terminal domain"/>
    <property type="match status" value="1"/>
</dbReference>
<accession>X1H9V0</accession>
<dbReference type="PANTHER" id="PTHR36842">
    <property type="entry name" value="PROTEIN TOLB HOMOLOG"/>
    <property type="match status" value="1"/>
</dbReference>
<evidence type="ECO:0000313" key="2">
    <source>
        <dbReference type="EMBL" id="GAH66172.1"/>
    </source>
</evidence>
<gene>
    <name evidence="2" type="ORF">S03H2_50543</name>
</gene>
<dbReference type="PANTHER" id="PTHR36842:SF1">
    <property type="entry name" value="PROTEIN TOLB"/>
    <property type="match status" value="1"/>
</dbReference>
<dbReference type="EMBL" id="BARU01032011">
    <property type="protein sequence ID" value="GAH66172.1"/>
    <property type="molecule type" value="Genomic_DNA"/>
</dbReference>
<proteinExistence type="inferred from homology"/>